<sequence length="72" mass="8205">MMMRMAETASIAVFETIGLFFPQDLAGGCGAKCRIPKSRLHFFSPRIRQDYPRKRGFTRFAQANGVNYGEEK</sequence>
<name>A0AAE6BJ46_AGRTU</name>
<proteinExistence type="predicted"/>
<organism evidence="1 2">
    <name type="scientific">Agrobacterium tumefaciens</name>
    <dbReference type="NCBI Taxonomy" id="358"/>
    <lineage>
        <taxon>Bacteria</taxon>
        <taxon>Pseudomonadati</taxon>
        <taxon>Pseudomonadota</taxon>
        <taxon>Alphaproteobacteria</taxon>
        <taxon>Hyphomicrobiales</taxon>
        <taxon>Rhizobiaceae</taxon>
        <taxon>Rhizobium/Agrobacterium group</taxon>
        <taxon>Agrobacterium</taxon>
        <taxon>Agrobacterium tumefaciens complex</taxon>
    </lineage>
</organism>
<reference evidence="1 2" key="1">
    <citation type="submission" date="2019-04" db="EMBL/GenBank/DDBJ databases">
        <title>Complete genome sequence of Agrobacterium tumefaciens CFBP6624.</title>
        <authorList>
            <person name="Haryono M."/>
            <person name="Lin Y.-C."/>
            <person name="Lai E.-M."/>
            <person name="Kuo C.-H."/>
        </authorList>
    </citation>
    <scope>NUCLEOTIDE SEQUENCE [LARGE SCALE GENOMIC DNA]</scope>
    <source>
        <strain evidence="1 2">CFBP6624</strain>
    </source>
</reference>
<dbReference type="Proteomes" id="UP000298646">
    <property type="component" value="Chromosome circular"/>
</dbReference>
<gene>
    <name evidence="1" type="ORF">CFBP6624_03805</name>
</gene>
<dbReference type="EMBL" id="CP039907">
    <property type="protein sequence ID" value="QCL99348.1"/>
    <property type="molecule type" value="Genomic_DNA"/>
</dbReference>
<dbReference type="AlphaFoldDB" id="A0AAE6BJ46"/>
<accession>A0AAE6BJ46</accession>
<evidence type="ECO:0000313" key="2">
    <source>
        <dbReference type="Proteomes" id="UP000298646"/>
    </source>
</evidence>
<protein>
    <submittedName>
        <fullName evidence="1">Uncharacterized protein</fullName>
    </submittedName>
</protein>
<evidence type="ECO:0000313" key="1">
    <source>
        <dbReference type="EMBL" id="QCL99348.1"/>
    </source>
</evidence>